<dbReference type="GO" id="GO:0016787">
    <property type="term" value="F:hydrolase activity"/>
    <property type="evidence" value="ECO:0007669"/>
    <property type="project" value="UniProtKB-KW"/>
</dbReference>
<keyword evidence="3" id="KW-1185">Reference proteome</keyword>
<dbReference type="InterPro" id="IPR000073">
    <property type="entry name" value="AB_hydrolase_1"/>
</dbReference>
<gene>
    <name evidence="2" type="ORF">GCM10022402_42440</name>
</gene>
<sequence>MPSFSSADGLTLSYRLWEQDSDLPLVVLHHGFAASGEANWVAPGVVDALRDAGRRVATIDARGHGNSEKPHDPAYFGEEKMATDVLTLLELLGESRVDLVGYSMGAVVSLLVAAREQCVRRLAVGGVGAAVVELGGVDSRVIGGANLIAALRADDPASIDDPPAAEFRAFADFTGADRLALAAQAGAMHQKPIELDRITAPTLLLAGDEDVFAARPEVLADAIPGARLCMVSGDHLGAVRAPTFTEEIISFLAK</sequence>
<evidence type="ECO:0000313" key="3">
    <source>
        <dbReference type="Proteomes" id="UP001500908"/>
    </source>
</evidence>
<dbReference type="Proteomes" id="UP001500908">
    <property type="component" value="Unassembled WGS sequence"/>
</dbReference>
<evidence type="ECO:0000259" key="1">
    <source>
        <dbReference type="Pfam" id="PF00561"/>
    </source>
</evidence>
<evidence type="ECO:0000313" key="2">
    <source>
        <dbReference type="EMBL" id="GAA3760025.1"/>
    </source>
</evidence>
<dbReference type="SUPFAM" id="SSF53474">
    <property type="entry name" value="alpha/beta-Hydrolases"/>
    <property type="match status" value="1"/>
</dbReference>
<dbReference type="Pfam" id="PF00561">
    <property type="entry name" value="Abhydrolase_1"/>
    <property type="match status" value="1"/>
</dbReference>
<comment type="caution">
    <text evidence="2">The sequence shown here is derived from an EMBL/GenBank/DDBJ whole genome shotgun (WGS) entry which is preliminary data.</text>
</comment>
<feature type="domain" description="AB hydrolase-1" evidence="1">
    <location>
        <begin position="24"/>
        <end position="116"/>
    </location>
</feature>
<dbReference type="RefSeq" id="WP_344975367.1">
    <property type="nucleotide sequence ID" value="NZ_BAABDD010000030.1"/>
</dbReference>
<name>A0ABP7GG11_9ACTN</name>
<keyword evidence="2" id="KW-0378">Hydrolase</keyword>
<dbReference type="PANTHER" id="PTHR43433">
    <property type="entry name" value="HYDROLASE, ALPHA/BETA FOLD FAMILY PROTEIN"/>
    <property type="match status" value="1"/>
</dbReference>
<dbReference type="InterPro" id="IPR029058">
    <property type="entry name" value="AB_hydrolase_fold"/>
</dbReference>
<dbReference type="PANTHER" id="PTHR43433:SF5">
    <property type="entry name" value="AB HYDROLASE-1 DOMAIN-CONTAINING PROTEIN"/>
    <property type="match status" value="1"/>
</dbReference>
<accession>A0ABP7GG11</accession>
<proteinExistence type="predicted"/>
<reference evidence="3" key="1">
    <citation type="journal article" date="2019" name="Int. J. Syst. Evol. Microbiol.">
        <title>The Global Catalogue of Microorganisms (GCM) 10K type strain sequencing project: providing services to taxonomists for standard genome sequencing and annotation.</title>
        <authorList>
            <consortium name="The Broad Institute Genomics Platform"/>
            <consortium name="The Broad Institute Genome Sequencing Center for Infectious Disease"/>
            <person name="Wu L."/>
            <person name="Ma J."/>
        </authorList>
    </citation>
    <scope>NUCLEOTIDE SEQUENCE [LARGE SCALE GENOMIC DNA]</scope>
    <source>
        <strain evidence="3">JCM 17137</strain>
    </source>
</reference>
<protein>
    <submittedName>
        <fullName evidence="2">Alpha/beta hydrolase</fullName>
    </submittedName>
</protein>
<dbReference type="Gene3D" id="3.40.50.1820">
    <property type="entry name" value="alpha/beta hydrolase"/>
    <property type="match status" value="1"/>
</dbReference>
<organism evidence="2 3">
    <name type="scientific">Salinactinospora qingdaonensis</name>
    <dbReference type="NCBI Taxonomy" id="702744"/>
    <lineage>
        <taxon>Bacteria</taxon>
        <taxon>Bacillati</taxon>
        <taxon>Actinomycetota</taxon>
        <taxon>Actinomycetes</taxon>
        <taxon>Streptosporangiales</taxon>
        <taxon>Nocardiopsidaceae</taxon>
        <taxon>Salinactinospora</taxon>
    </lineage>
</organism>
<dbReference type="EMBL" id="BAABDD010000030">
    <property type="protein sequence ID" value="GAA3760025.1"/>
    <property type="molecule type" value="Genomic_DNA"/>
</dbReference>
<dbReference type="InterPro" id="IPR050471">
    <property type="entry name" value="AB_hydrolase"/>
</dbReference>